<dbReference type="HOGENOM" id="CLU_1599903_0_0_6"/>
<feature type="domain" description="Alkyl sulfatase dimerisation" evidence="1">
    <location>
        <begin position="27"/>
        <end position="160"/>
    </location>
</feature>
<dbReference type="STRING" id="314285.KT71_11019"/>
<dbReference type="SUPFAM" id="SSF56281">
    <property type="entry name" value="Metallo-hydrolase/oxidoreductase"/>
    <property type="match status" value="1"/>
</dbReference>
<sequence length="166" mass="18027">MLDDVASALEYLVGETLALMNEGARLSDIIHGIKIPTSLTDKPWLAPTYDEPEFVIRNLWRLYGGWYDGNPANLKPAADSRLSQELSALAGGAQKLASRALELSDSDIRSACHLVEMASLAEPENGAIHAIRAEVYQRRRAGETSLMAKGIYGAAANESKARLESE</sequence>
<keyword evidence="3" id="KW-1185">Reference proteome</keyword>
<dbReference type="Gene3D" id="1.25.40.880">
    <property type="entry name" value="Alkyl sulfatase, dimerisation domain"/>
    <property type="match status" value="1"/>
</dbReference>
<dbReference type="InterPro" id="IPR036866">
    <property type="entry name" value="RibonucZ/Hydroxyglut_hydro"/>
</dbReference>
<proteinExistence type="predicted"/>
<name>A4AAV5_9GAMM</name>
<evidence type="ECO:0000313" key="2">
    <source>
        <dbReference type="EMBL" id="EAQ96827.1"/>
    </source>
</evidence>
<reference evidence="2 3" key="1">
    <citation type="journal article" date="2007" name="Proc. Natl. Acad. Sci. U.S.A.">
        <title>Characterization of a marine gammaproteobacterium capable of aerobic anoxygenic photosynthesis.</title>
        <authorList>
            <person name="Fuchs B.M."/>
            <person name="Spring S."/>
            <person name="Teeling H."/>
            <person name="Quast C."/>
            <person name="Wulf J."/>
            <person name="Schattenhofer M."/>
            <person name="Yan S."/>
            <person name="Ferriera S."/>
            <person name="Johnson J."/>
            <person name="Glockner F.O."/>
            <person name="Amann R."/>
        </authorList>
    </citation>
    <scope>NUCLEOTIDE SEQUENCE [LARGE SCALE GENOMIC DNA]</scope>
    <source>
        <strain evidence="2">KT71</strain>
    </source>
</reference>
<dbReference type="Pfam" id="PF14863">
    <property type="entry name" value="Alkyl_sulf_dimr"/>
    <property type="match status" value="1"/>
</dbReference>
<dbReference type="PANTHER" id="PTHR43223">
    <property type="entry name" value="ALKYL/ARYL-SULFATASE"/>
    <property type="match status" value="1"/>
</dbReference>
<dbReference type="AlphaFoldDB" id="A4AAV5"/>
<dbReference type="Proteomes" id="UP000019205">
    <property type="component" value="Chromosome"/>
</dbReference>
<organism evidence="2 3">
    <name type="scientific">Congregibacter litoralis KT71</name>
    <dbReference type="NCBI Taxonomy" id="314285"/>
    <lineage>
        <taxon>Bacteria</taxon>
        <taxon>Pseudomonadati</taxon>
        <taxon>Pseudomonadota</taxon>
        <taxon>Gammaproteobacteria</taxon>
        <taxon>Cellvibrionales</taxon>
        <taxon>Halieaceae</taxon>
        <taxon>Congregibacter</taxon>
    </lineage>
</organism>
<evidence type="ECO:0000259" key="1">
    <source>
        <dbReference type="Pfam" id="PF14863"/>
    </source>
</evidence>
<dbReference type="InterPro" id="IPR052195">
    <property type="entry name" value="Bact_Alkyl/Aryl-Sulfatase"/>
</dbReference>
<dbReference type="InterPro" id="IPR038536">
    <property type="entry name" value="Alkyl/aryl-sulf_dimr_sf"/>
</dbReference>
<dbReference type="PANTHER" id="PTHR43223:SF2">
    <property type="entry name" value="METALLO-BETA-LACTAMASE DOMAIN-CONTAINING PROTEIN"/>
    <property type="match status" value="1"/>
</dbReference>
<gene>
    <name evidence="2" type="ORF">KT71_11019</name>
</gene>
<evidence type="ECO:0000313" key="3">
    <source>
        <dbReference type="Proteomes" id="UP000019205"/>
    </source>
</evidence>
<dbReference type="InterPro" id="IPR029228">
    <property type="entry name" value="Alkyl_sulf_dimr"/>
</dbReference>
<reference evidence="2 3" key="2">
    <citation type="journal article" date="2009" name="PLoS ONE">
        <title>The photosynthetic apparatus and its regulation in the aerobic gammaproteobacterium Congregibacter litoralis gen. nov., sp. nov.</title>
        <authorList>
            <person name="Spring S."/>
            <person name="Lunsdorf H."/>
            <person name="Fuchs B.M."/>
            <person name="Tindall B.J."/>
        </authorList>
    </citation>
    <scope>NUCLEOTIDE SEQUENCE [LARGE SCALE GENOMIC DNA]</scope>
    <source>
        <strain evidence="2">KT71</strain>
    </source>
</reference>
<accession>A4AAV5</accession>
<dbReference type="eggNOG" id="COG2015">
    <property type="taxonomic scope" value="Bacteria"/>
</dbReference>
<protein>
    <recommendedName>
        <fullName evidence="1">Alkyl sulfatase dimerisation domain-containing protein</fullName>
    </recommendedName>
</protein>
<dbReference type="EMBL" id="AAOA02000003">
    <property type="protein sequence ID" value="EAQ96827.1"/>
    <property type="molecule type" value="Genomic_DNA"/>
</dbReference>
<dbReference type="GO" id="GO:0046983">
    <property type="term" value="F:protein dimerization activity"/>
    <property type="evidence" value="ECO:0007669"/>
    <property type="project" value="InterPro"/>
</dbReference>
<comment type="caution">
    <text evidence="2">The sequence shown here is derived from an EMBL/GenBank/DDBJ whole genome shotgun (WGS) entry which is preliminary data.</text>
</comment>